<evidence type="ECO:0000313" key="4">
    <source>
        <dbReference type="Proteomes" id="UP000197904"/>
    </source>
</evidence>
<keyword evidence="1" id="KW-1133">Transmembrane helix</keyword>
<feature type="transmembrane region" description="Helical" evidence="1">
    <location>
        <begin position="81"/>
        <end position="100"/>
    </location>
</feature>
<keyword evidence="1" id="KW-0812">Transmembrane</keyword>
<reference evidence="3 4" key="1">
    <citation type="submission" date="2017-06" db="EMBL/GenBank/DDBJ databases">
        <authorList>
            <person name="Kim H.J."/>
            <person name="Triplett B.A."/>
        </authorList>
    </citation>
    <scope>NUCLEOTIDE SEQUENCE [LARGE SCALE GENOMIC DNA]</scope>
    <source>
        <strain evidence="3 4">S18795</strain>
    </source>
</reference>
<dbReference type="EMBL" id="NIXP01000033">
    <property type="protein sequence ID" value="OWR34438.1"/>
    <property type="molecule type" value="Genomic_DNA"/>
</dbReference>
<feature type="transmembrane region" description="Helical" evidence="1">
    <location>
        <begin position="49"/>
        <end position="72"/>
    </location>
</feature>
<gene>
    <name evidence="3" type="ORF">CEE55_06780</name>
    <name evidence="2" type="ORF">STNY_R16390</name>
</gene>
<feature type="transmembrane region" description="Helical" evidence="1">
    <location>
        <begin position="120"/>
        <end position="141"/>
    </location>
</feature>
<dbReference type="AlphaFoldDB" id="A0A246L115"/>
<organism evidence="3 4">
    <name type="scientific">Stenotrophomonas pavanii</name>
    <dbReference type="NCBI Taxonomy" id="487698"/>
    <lineage>
        <taxon>Bacteria</taxon>
        <taxon>Pseudomonadati</taxon>
        <taxon>Pseudomonadota</taxon>
        <taxon>Gammaproteobacteria</taxon>
        <taxon>Lysobacterales</taxon>
        <taxon>Lysobacteraceae</taxon>
        <taxon>Stenotrophomonas</taxon>
    </lineage>
</organism>
<feature type="transmembrane region" description="Helical" evidence="1">
    <location>
        <begin position="12"/>
        <end position="37"/>
    </location>
</feature>
<proteinExistence type="predicted"/>
<dbReference type="EMBL" id="AP024684">
    <property type="protein sequence ID" value="BCX43441.1"/>
    <property type="molecule type" value="Genomic_DNA"/>
</dbReference>
<keyword evidence="5" id="KW-1185">Reference proteome</keyword>
<name>A0A246L115_9GAMM</name>
<evidence type="ECO:0000256" key="1">
    <source>
        <dbReference type="SAM" id="Phobius"/>
    </source>
</evidence>
<accession>A0A246L115</accession>
<dbReference type="Proteomes" id="UP000197904">
    <property type="component" value="Unassembled WGS sequence"/>
</dbReference>
<evidence type="ECO:0000313" key="5">
    <source>
        <dbReference type="Proteomes" id="UP000825066"/>
    </source>
</evidence>
<keyword evidence="1" id="KW-0472">Membrane</keyword>
<sequence length="165" mass="16940">MKTPATDAGRLARATILAVLAAGMLPAQLFGGLLFALEFRRTPMPALTGGGLMFGLGVCSAIAVFLPMALILQSRRPLRRISFAFVGAALGALAMAVHEWPGAVQGPLLQRLRYVDTFDVISYGLTVSLAGGLGLAAGLAFHAVFRLSLQGGAVPAAPAPRGEGA</sequence>
<dbReference type="Proteomes" id="UP000825066">
    <property type="component" value="Chromosome"/>
</dbReference>
<dbReference type="RefSeq" id="WP_049466330.1">
    <property type="nucleotide sequence ID" value="NZ_AP024684.1"/>
</dbReference>
<protein>
    <submittedName>
        <fullName evidence="3">Uncharacterized protein</fullName>
    </submittedName>
</protein>
<reference evidence="2 5" key="2">
    <citation type="submission" date="2021-05" db="EMBL/GenBank/DDBJ databases">
        <title>Complete Genome Sequence of Stenotrophomonas pavanii strain Y.</title>
        <authorList>
            <person name="Dohra H."/>
            <person name="Mohad Din A.R.J."/>
            <person name="Suzuki K."/>
            <person name="Fatma A."/>
            <person name="Honjyo M."/>
            <person name="Nishimura T."/>
            <person name="Moriuch R."/>
            <person name="Masuda K."/>
            <person name="Minoura A."/>
            <person name="Tashiro Y."/>
            <person name="Futamata H."/>
        </authorList>
    </citation>
    <scope>NUCLEOTIDE SEQUENCE [LARGE SCALE GENOMIC DNA]</scope>
    <source>
        <strain evidence="2">Berkeley</strain>
        <strain evidence="5">Y</strain>
    </source>
</reference>
<evidence type="ECO:0000313" key="2">
    <source>
        <dbReference type="EMBL" id="BCX43441.1"/>
    </source>
</evidence>
<evidence type="ECO:0000313" key="3">
    <source>
        <dbReference type="EMBL" id="OWR34438.1"/>
    </source>
</evidence>